<proteinExistence type="predicted"/>
<feature type="region of interest" description="Disordered" evidence="1">
    <location>
        <begin position="245"/>
        <end position="307"/>
    </location>
</feature>
<evidence type="ECO:0000313" key="4">
    <source>
        <dbReference type="Proteomes" id="UP000183015"/>
    </source>
</evidence>
<evidence type="ECO:0000313" key="3">
    <source>
        <dbReference type="EMBL" id="SEK70346.1"/>
    </source>
</evidence>
<dbReference type="OrthoDB" id="3868051at2"/>
<keyword evidence="2" id="KW-0812">Transmembrane</keyword>
<feature type="transmembrane region" description="Helical" evidence="2">
    <location>
        <begin position="112"/>
        <end position="134"/>
    </location>
</feature>
<keyword evidence="2" id="KW-1133">Transmembrane helix</keyword>
<keyword evidence="2" id="KW-0472">Membrane</keyword>
<evidence type="ECO:0000256" key="2">
    <source>
        <dbReference type="SAM" id="Phobius"/>
    </source>
</evidence>
<dbReference type="EMBL" id="FOAZ01000003">
    <property type="protein sequence ID" value="SEK70346.1"/>
    <property type="molecule type" value="Genomic_DNA"/>
</dbReference>
<dbReference type="Proteomes" id="UP000183015">
    <property type="component" value="Unassembled WGS sequence"/>
</dbReference>
<feature type="transmembrane region" description="Helical" evidence="2">
    <location>
        <begin position="146"/>
        <end position="170"/>
    </location>
</feature>
<protein>
    <recommendedName>
        <fullName evidence="5">Transmembrane protein</fullName>
    </recommendedName>
</protein>
<dbReference type="eggNOG" id="ENOG5033WN2">
    <property type="taxonomic scope" value="Bacteria"/>
</dbReference>
<gene>
    <name evidence="3" type="ORF">SAMN05414137_103169</name>
</gene>
<keyword evidence="4" id="KW-1185">Reference proteome</keyword>
<evidence type="ECO:0000256" key="1">
    <source>
        <dbReference type="SAM" id="MobiDB-lite"/>
    </source>
</evidence>
<feature type="compositionally biased region" description="Basic and acidic residues" evidence="1">
    <location>
        <begin position="259"/>
        <end position="269"/>
    </location>
</feature>
<dbReference type="AlphaFoldDB" id="A0A1H7J6X2"/>
<dbReference type="RefSeq" id="WP_052439479.1">
    <property type="nucleotide sequence ID" value="NZ_BBPN01000059.1"/>
</dbReference>
<name>A0A1H7J6X2_STRJI</name>
<reference evidence="4" key="1">
    <citation type="submission" date="2016-10" db="EMBL/GenBank/DDBJ databases">
        <authorList>
            <person name="Varghese N."/>
        </authorList>
    </citation>
    <scope>NUCLEOTIDE SEQUENCE [LARGE SCALE GENOMIC DNA]</scope>
    <source>
        <strain evidence="4">DSM 45096 / BCRC 16803 / CGMCC 4.1857 / CIP 109030 / JCM 12277 / KCTC 19219 / NBRC 100920 / 33214</strain>
    </source>
</reference>
<accession>A0A1H7J6X2</accession>
<evidence type="ECO:0008006" key="5">
    <source>
        <dbReference type="Google" id="ProtNLM"/>
    </source>
</evidence>
<organism evidence="3 4">
    <name type="scientific">Streptacidiphilus jiangxiensis</name>
    <dbReference type="NCBI Taxonomy" id="235985"/>
    <lineage>
        <taxon>Bacteria</taxon>
        <taxon>Bacillati</taxon>
        <taxon>Actinomycetota</taxon>
        <taxon>Actinomycetes</taxon>
        <taxon>Kitasatosporales</taxon>
        <taxon>Streptomycetaceae</taxon>
        <taxon>Streptacidiphilus</taxon>
    </lineage>
</organism>
<sequence>MDITSQLLAEDKPDYVRILDEALQTPHIRDALRATRGAITTEELRARGMRELPEVGAAAAPEYARYRELREQLAQVGAGPDTDRLGSTDPAQWVEPGTALDASRQAGLGPMAAVLAPVLAWTSALVLWLVGLAVRAGAPSASLGRSLITAAGVLAAVGGAALVVATVALVQTAKRDAATVPERPQPELAAEVAKAREAWRAALRSRGLLPFLEAELAARSAEIATEAAQRRTRVDLVRRNPKLGFTSPGFTSPGVEGITDGHGHEKPEEEREDEIYFSSPGFSSPDFTSPDYDGEEHLSRFLPNADE</sequence>
<dbReference type="STRING" id="235985.SAMN05414137_103169"/>